<dbReference type="InterPro" id="IPR006524">
    <property type="entry name" value="ArpU-like"/>
</dbReference>
<evidence type="ECO:0008006" key="3">
    <source>
        <dbReference type="Google" id="ProtNLM"/>
    </source>
</evidence>
<dbReference type="RefSeq" id="WP_010494431.1">
    <property type="nucleotide sequence ID" value="NZ_JQBK01000001.1"/>
</dbReference>
<evidence type="ECO:0000313" key="1">
    <source>
        <dbReference type="EMBL" id="KRN88183.1"/>
    </source>
</evidence>
<comment type="caution">
    <text evidence="1">The sequence shown here is derived from an EMBL/GenBank/DDBJ whole genome shotgun (WGS) entry which is preliminary data.</text>
</comment>
<dbReference type="EMBL" id="JQBK01000001">
    <property type="protein sequence ID" value="KRN88183.1"/>
    <property type="molecule type" value="Genomic_DNA"/>
</dbReference>
<dbReference type="Proteomes" id="UP000051491">
    <property type="component" value="Unassembled WGS sequence"/>
</dbReference>
<gene>
    <name evidence="1" type="ORF">IV43_GL000034</name>
</gene>
<dbReference type="PATRIC" id="fig|89059.3.peg.35"/>
<evidence type="ECO:0000313" key="2">
    <source>
        <dbReference type="Proteomes" id="UP000051491"/>
    </source>
</evidence>
<organism evidence="1 2">
    <name type="scientific">Ligilactobacillus acidipiscis</name>
    <dbReference type="NCBI Taxonomy" id="89059"/>
    <lineage>
        <taxon>Bacteria</taxon>
        <taxon>Bacillati</taxon>
        <taxon>Bacillota</taxon>
        <taxon>Bacilli</taxon>
        <taxon>Lactobacillales</taxon>
        <taxon>Lactobacillaceae</taxon>
        <taxon>Ligilactobacillus</taxon>
    </lineage>
</organism>
<name>A0A0R2KNZ4_9LACO</name>
<accession>A0A0R2KNZ4</accession>
<dbReference type="AlphaFoldDB" id="A0A0R2KNZ4"/>
<reference evidence="1 2" key="1">
    <citation type="journal article" date="2015" name="Genome Announc.">
        <title>Expanding the biotechnology potential of lactobacilli through comparative genomics of 213 strains and associated genera.</title>
        <authorList>
            <person name="Sun Z."/>
            <person name="Harris H.M."/>
            <person name="McCann A."/>
            <person name="Guo C."/>
            <person name="Argimon S."/>
            <person name="Zhang W."/>
            <person name="Yang X."/>
            <person name="Jeffery I.B."/>
            <person name="Cooney J.C."/>
            <person name="Kagawa T.F."/>
            <person name="Liu W."/>
            <person name="Song Y."/>
            <person name="Salvetti E."/>
            <person name="Wrobel A."/>
            <person name="Rasinkangas P."/>
            <person name="Parkhill J."/>
            <person name="Rea M.C."/>
            <person name="O'Sullivan O."/>
            <person name="Ritari J."/>
            <person name="Douillard F.P."/>
            <person name="Paul Ross R."/>
            <person name="Yang R."/>
            <person name="Briner A.E."/>
            <person name="Felis G.E."/>
            <person name="de Vos W.M."/>
            <person name="Barrangou R."/>
            <person name="Klaenhammer T.R."/>
            <person name="Caufield P.W."/>
            <person name="Cui Y."/>
            <person name="Zhang H."/>
            <person name="O'Toole P.W."/>
        </authorList>
    </citation>
    <scope>NUCLEOTIDE SEQUENCE [LARGE SCALE GENOMIC DNA]</scope>
    <source>
        <strain evidence="1 2">DSM 15353</strain>
    </source>
</reference>
<sequence>MGLLPDIDKEKTKEQVDSLLSQYRSFVRYARDQFEPKITVTYHLEMTSQTNVIHNPIEDAIVLQTTAEEELCAINKAYNKLGTEKRRRLYDKYMRRTELTNLQLAEKYIESTSTFYRELGKAQYEFAEAYCGGSLMIFK</sequence>
<protein>
    <recommendedName>
        <fullName evidence="3">ArpU family transcriptional regulator</fullName>
    </recommendedName>
</protein>
<proteinExistence type="predicted"/>
<dbReference type="NCBIfam" id="TIGR01637">
    <property type="entry name" value="phage_arpU"/>
    <property type="match status" value="1"/>
</dbReference>